<organism evidence="1 2">
    <name type="scientific">Tagetes erecta</name>
    <name type="common">African marigold</name>
    <dbReference type="NCBI Taxonomy" id="13708"/>
    <lineage>
        <taxon>Eukaryota</taxon>
        <taxon>Viridiplantae</taxon>
        <taxon>Streptophyta</taxon>
        <taxon>Embryophyta</taxon>
        <taxon>Tracheophyta</taxon>
        <taxon>Spermatophyta</taxon>
        <taxon>Magnoliopsida</taxon>
        <taxon>eudicotyledons</taxon>
        <taxon>Gunneridae</taxon>
        <taxon>Pentapetalae</taxon>
        <taxon>asterids</taxon>
        <taxon>campanulids</taxon>
        <taxon>Asterales</taxon>
        <taxon>Asteraceae</taxon>
        <taxon>Asteroideae</taxon>
        <taxon>Heliantheae alliance</taxon>
        <taxon>Tageteae</taxon>
        <taxon>Tagetes</taxon>
    </lineage>
</organism>
<dbReference type="EMBL" id="JAUHHV010000002">
    <property type="protein sequence ID" value="KAK1431671.1"/>
    <property type="molecule type" value="Genomic_DNA"/>
</dbReference>
<keyword evidence="2" id="KW-1185">Reference proteome</keyword>
<evidence type="ECO:0000313" key="2">
    <source>
        <dbReference type="Proteomes" id="UP001229421"/>
    </source>
</evidence>
<sequence>MSSSGSMGSHAAGKKSTIIWTDGLRQKFLEAVEKLGMESYFMQAMGNNHVEENNLSNDTTGMVQDVNSLTPSNFGFVPNPDDLVYDYGGCSSEVYPYNNVEAGLSSDVNMNNELATNWNQENGINIANPSTYSFVENSNGVGCNYSCPNEVGEMGSFYGSNSNDNMENDIALSEADMAWLLSVTANVPITENPPNQLKLS</sequence>
<proteinExistence type="predicted"/>
<name>A0AAD8P4I5_TARER</name>
<protein>
    <submittedName>
        <fullName evidence="1">Uncharacterized protein</fullName>
    </submittedName>
</protein>
<evidence type="ECO:0000313" key="1">
    <source>
        <dbReference type="EMBL" id="KAK1431671.1"/>
    </source>
</evidence>
<dbReference type="Proteomes" id="UP001229421">
    <property type="component" value="Unassembled WGS sequence"/>
</dbReference>
<reference evidence="1" key="1">
    <citation type="journal article" date="2023" name="bioRxiv">
        <title>Improved chromosome-level genome assembly for marigold (Tagetes erecta).</title>
        <authorList>
            <person name="Jiang F."/>
            <person name="Yuan L."/>
            <person name="Wang S."/>
            <person name="Wang H."/>
            <person name="Xu D."/>
            <person name="Wang A."/>
            <person name="Fan W."/>
        </authorList>
    </citation>
    <scope>NUCLEOTIDE SEQUENCE</scope>
    <source>
        <strain evidence="1">WSJ</strain>
        <tissue evidence="1">Leaf</tissue>
    </source>
</reference>
<gene>
    <name evidence="1" type="ORF">QVD17_08200</name>
</gene>
<dbReference type="AlphaFoldDB" id="A0AAD8P4I5"/>
<accession>A0AAD8P4I5</accession>
<comment type="caution">
    <text evidence="1">The sequence shown here is derived from an EMBL/GenBank/DDBJ whole genome shotgun (WGS) entry which is preliminary data.</text>
</comment>